<dbReference type="EMBL" id="JAOSHN010000012">
    <property type="protein sequence ID" value="MCU7380672.1"/>
    <property type="molecule type" value="Genomic_DNA"/>
</dbReference>
<comment type="cofactor">
    <cofactor evidence="3">
        <name>Zn(2+)</name>
        <dbReference type="ChEBI" id="CHEBI:29105"/>
    </cofactor>
    <text evidence="3">Binds 2 Zn(2+) ions per subunit.</text>
</comment>
<feature type="binding site" evidence="3">
    <location>
        <position position="128"/>
    </location>
    <ligand>
        <name>Zn(2+)</name>
        <dbReference type="ChEBI" id="CHEBI:29105"/>
        <label>2</label>
    </ligand>
</feature>
<keyword evidence="6" id="KW-1185">Reference proteome</keyword>
<feature type="binding site" evidence="3">
    <location>
        <position position="84"/>
    </location>
    <ligand>
        <name>Zn(2+)</name>
        <dbReference type="ChEBI" id="CHEBI:29105"/>
        <label>1</label>
    </ligand>
</feature>
<dbReference type="InterPro" id="IPR010158">
    <property type="entry name" value="Amidase_Cbmase"/>
</dbReference>
<dbReference type="Gene3D" id="3.40.630.10">
    <property type="entry name" value="Zn peptidases"/>
    <property type="match status" value="1"/>
</dbReference>
<evidence type="ECO:0000259" key="4">
    <source>
        <dbReference type="Pfam" id="PF07687"/>
    </source>
</evidence>
<evidence type="ECO:0000256" key="2">
    <source>
        <dbReference type="ARBA" id="ARBA00022801"/>
    </source>
</evidence>
<comment type="caution">
    <text evidence="5">The sequence shown here is derived from an EMBL/GenBank/DDBJ whole genome shotgun (WGS) entry which is preliminary data.</text>
</comment>
<accession>A0A9J6QYX2</accession>
<dbReference type="InterPro" id="IPR002933">
    <property type="entry name" value="Peptidase_M20"/>
</dbReference>
<evidence type="ECO:0000256" key="1">
    <source>
        <dbReference type="ARBA" id="ARBA00006153"/>
    </source>
</evidence>
<dbReference type="PANTHER" id="PTHR32494">
    <property type="entry name" value="ALLANTOATE DEIMINASE-RELATED"/>
    <property type="match status" value="1"/>
</dbReference>
<name>A0A9J6QYX2_9FIRM</name>
<dbReference type="PIRSF" id="PIRSF001235">
    <property type="entry name" value="Amidase_carbamoylase"/>
    <property type="match status" value="1"/>
</dbReference>
<evidence type="ECO:0000256" key="3">
    <source>
        <dbReference type="PIRSR" id="PIRSR001235-1"/>
    </source>
</evidence>
<dbReference type="SUPFAM" id="SSF53187">
    <property type="entry name" value="Zn-dependent exopeptidases"/>
    <property type="match status" value="1"/>
</dbReference>
<evidence type="ECO:0000313" key="5">
    <source>
        <dbReference type="EMBL" id="MCU7380672.1"/>
    </source>
</evidence>
<feature type="binding site" evidence="3">
    <location>
        <position position="191"/>
    </location>
    <ligand>
        <name>Zn(2+)</name>
        <dbReference type="ChEBI" id="CHEBI:29105"/>
        <label>1</label>
    </ligand>
</feature>
<dbReference type="InterPro" id="IPR036264">
    <property type="entry name" value="Bact_exopeptidase_dim_dom"/>
</dbReference>
<dbReference type="GO" id="GO:0046872">
    <property type="term" value="F:metal ion binding"/>
    <property type="evidence" value="ECO:0007669"/>
    <property type="project" value="UniProtKB-KW"/>
</dbReference>
<protein>
    <submittedName>
        <fullName evidence="5">M20 family metallo-hydrolase</fullName>
    </submittedName>
</protein>
<dbReference type="SUPFAM" id="SSF55031">
    <property type="entry name" value="Bacterial exopeptidase dimerisation domain"/>
    <property type="match status" value="1"/>
</dbReference>
<dbReference type="NCBIfam" id="TIGR01879">
    <property type="entry name" value="hydantase"/>
    <property type="match status" value="1"/>
</dbReference>
<comment type="similarity">
    <text evidence="1">Belongs to the peptidase M20 family.</text>
</comment>
<evidence type="ECO:0000313" key="6">
    <source>
        <dbReference type="Proteomes" id="UP001065549"/>
    </source>
</evidence>
<keyword evidence="2" id="KW-0378">Hydrolase</keyword>
<dbReference type="PANTHER" id="PTHR32494:SF5">
    <property type="entry name" value="ALLANTOATE AMIDOHYDROLASE"/>
    <property type="match status" value="1"/>
</dbReference>
<dbReference type="Pfam" id="PF07687">
    <property type="entry name" value="M20_dimer"/>
    <property type="match status" value="1"/>
</dbReference>
<feature type="domain" description="Peptidase M20 dimerisation" evidence="4">
    <location>
        <begin position="212"/>
        <end position="310"/>
    </location>
</feature>
<dbReference type="RefSeq" id="WP_253021005.1">
    <property type="nucleotide sequence ID" value="NZ_JAOSHN010000012.1"/>
</dbReference>
<sequence>MAQLMKIDGKRLLQDLLVLRDFTDTPGSGVTRFSYGTQDKKAREYLFEQAKALGCRIETDALKNVRIHMPQNKPECKRVVIGSHVDTVRNGGWLDGIYGVTGGLAVLRALKDCQLNRNLELVIFAEEEGSNFGSTMTGSKFITGSYGDPDLDKLKNDQDISLRTILGDPSPADLEAVRWDFAQIEAMLELHIEQGPVLERKGLPLGIVEAIFGMQVIEVEIKGVGNHAGATPMVDRKDALCAAAQCILAAEDMVRPDGISVVTVGRIHAEPDCSNVIPEKARFTLEVRDRDNKKIQTYMDRITAAFKEICSQRGVDCQITRTSSSKPLSLDTGLIETMKGLAEKKRIPHQVMDSGAVHDACMIANHARTGMIFVPSIGGRSHVPEEDTKKEDLILGAQFLLDLASDLTGAK</sequence>
<reference evidence="5" key="1">
    <citation type="submission" date="2022-09" db="EMBL/GenBank/DDBJ databases">
        <title>Culturomic study of gut microbiota in children with autism spectrum disorder.</title>
        <authorList>
            <person name="Efimov B.A."/>
            <person name="Chaplin A.V."/>
            <person name="Sokolova S.R."/>
            <person name="Pikina A.P."/>
            <person name="Korzhanova M."/>
            <person name="Belova V."/>
            <person name="Korostin D."/>
        </authorList>
    </citation>
    <scope>NUCLEOTIDE SEQUENCE</scope>
    <source>
        <strain evidence="5">ASD5510</strain>
    </source>
</reference>
<dbReference type="Gene3D" id="3.30.70.360">
    <property type="match status" value="1"/>
</dbReference>
<dbReference type="InterPro" id="IPR011650">
    <property type="entry name" value="Peptidase_M20_dimer"/>
</dbReference>
<feature type="binding site" evidence="3">
    <location>
        <position position="95"/>
    </location>
    <ligand>
        <name>Zn(2+)</name>
        <dbReference type="ChEBI" id="CHEBI:29105"/>
        <label>1</label>
    </ligand>
</feature>
<dbReference type="AlphaFoldDB" id="A0A9J6QYX2"/>
<keyword evidence="3" id="KW-0862">Zinc</keyword>
<feature type="binding site" evidence="3">
    <location>
        <position position="382"/>
    </location>
    <ligand>
        <name>Zn(2+)</name>
        <dbReference type="ChEBI" id="CHEBI:29105"/>
        <label>2</label>
    </ligand>
</feature>
<dbReference type="GO" id="GO:0016813">
    <property type="term" value="F:hydrolase activity, acting on carbon-nitrogen (but not peptide) bonds, in linear amidines"/>
    <property type="evidence" value="ECO:0007669"/>
    <property type="project" value="InterPro"/>
</dbReference>
<dbReference type="Pfam" id="PF01546">
    <property type="entry name" value="Peptidase_M20"/>
    <property type="match status" value="1"/>
</dbReference>
<dbReference type="CDD" id="cd03884">
    <property type="entry name" value="M20_bAS"/>
    <property type="match status" value="1"/>
</dbReference>
<gene>
    <name evidence="5" type="ORF">OBO34_20370</name>
</gene>
<dbReference type="Proteomes" id="UP001065549">
    <property type="component" value="Unassembled WGS sequence"/>
</dbReference>
<proteinExistence type="inferred from homology"/>
<feature type="binding site" evidence="3">
    <location>
        <position position="95"/>
    </location>
    <ligand>
        <name>Zn(2+)</name>
        <dbReference type="ChEBI" id="CHEBI:29105"/>
        <label>2</label>
    </ligand>
</feature>
<keyword evidence="3" id="KW-0479">Metal-binding</keyword>
<organism evidence="5 6">
    <name type="scientific">Hominibacterium faecale</name>
    <dbReference type="NCBI Taxonomy" id="2839743"/>
    <lineage>
        <taxon>Bacteria</taxon>
        <taxon>Bacillati</taxon>
        <taxon>Bacillota</taxon>
        <taxon>Clostridia</taxon>
        <taxon>Peptostreptococcales</taxon>
        <taxon>Anaerovoracaceae</taxon>
        <taxon>Hominibacterium</taxon>
    </lineage>
</organism>